<reference evidence="3" key="1">
    <citation type="submission" date="2023-07" db="EMBL/GenBank/DDBJ databases">
        <title>Zobellia barbeyronii sp. nov., a new marine flavobacterium, isolated from green and red algae.</title>
        <authorList>
            <person name="Nedashkovskaya O.I."/>
            <person name="Otstavnykh N."/>
            <person name="Zhukova N."/>
            <person name="Guzev K."/>
            <person name="Chausova V."/>
            <person name="Tekutyeva L."/>
            <person name="Mikhailov V."/>
            <person name="Isaeva M."/>
        </authorList>
    </citation>
    <scope>NUCLEOTIDE SEQUENCE [LARGE SCALE GENOMIC DNA]</scope>
    <source>
        <strain evidence="3">KMM 6746</strain>
    </source>
</reference>
<dbReference type="RefSeq" id="WP_214611714.1">
    <property type="nucleotide sequence ID" value="NZ_JACATN010000003.1"/>
</dbReference>
<name>A0ABS5WEM6_9FLAO</name>
<sequence length="160" mass="18329">METVLEMDREDLIVTEIDTYLNEISNYGQEIEKLNSSQRVLLIIENLQREINNGGFKQFYWNSSGDYAMETVDTLKQIGATITAGVVKKANDQFPDGLVPEDRDKRGEVLNLIGEKSSEYWNALDLKFYGPNKETGIWEIDDLPNLLIKFVKANKADFEK</sequence>
<gene>
    <name evidence="2" type="ORF">HW347_09775</name>
</gene>
<accession>A0ABS5WEM6</accession>
<evidence type="ECO:0000259" key="1">
    <source>
        <dbReference type="Pfam" id="PF14300"/>
    </source>
</evidence>
<keyword evidence="3" id="KW-1185">Reference proteome</keyword>
<dbReference type="InterPro" id="IPR025402">
    <property type="entry name" value="DMP19_C"/>
</dbReference>
<comment type="caution">
    <text evidence="2">The sequence shown here is derived from an EMBL/GenBank/DDBJ whole genome shotgun (WGS) entry which is preliminary data.</text>
</comment>
<dbReference type="Gene3D" id="1.20.1420.60">
    <property type="match status" value="1"/>
</dbReference>
<protein>
    <submittedName>
        <fullName evidence="2">DMP19 family protein</fullName>
    </submittedName>
</protein>
<organism evidence="2 3">
    <name type="scientific">Zobellia barbeyronii</name>
    <dbReference type="NCBI Taxonomy" id="2748009"/>
    <lineage>
        <taxon>Bacteria</taxon>
        <taxon>Pseudomonadati</taxon>
        <taxon>Bacteroidota</taxon>
        <taxon>Flavobacteriia</taxon>
        <taxon>Flavobacteriales</taxon>
        <taxon>Flavobacteriaceae</taxon>
        <taxon>Zobellia</taxon>
    </lineage>
</organism>
<dbReference type="Proteomes" id="UP000740413">
    <property type="component" value="Unassembled WGS sequence"/>
</dbReference>
<proteinExistence type="predicted"/>
<evidence type="ECO:0000313" key="3">
    <source>
        <dbReference type="Proteomes" id="UP000740413"/>
    </source>
</evidence>
<evidence type="ECO:0000313" key="2">
    <source>
        <dbReference type="EMBL" id="MBT2161555.1"/>
    </source>
</evidence>
<dbReference type="Pfam" id="PF14300">
    <property type="entry name" value="DMP19"/>
    <property type="match status" value="1"/>
</dbReference>
<feature type="domain" description="DNA mimic protein DMP19 C-terminal" evidence="1">
    <location>
        <begin position="32"/>
        <end position="154"/>
    </location>
</feature>
<dbReference type="EMBL" id="JACATN010000003">
    <property type="protein sequence ID" value="MBT2161555.1"/>
    <property type="molecule type" value="Genomic_DNA"/>
</dbReference>